<keyword evidence="1" id="KW-0472">Membrane</keyword>
<proteinExistence type="predicted"/>
<keyword evidence="1" id="KW-1133">Transmembrane helix</keyword>
<keyword evidence="3" id="KW-1185">Reference proteome</keyword>
<protein>
    <submittedName>
        <fullName evidence="2">Uncharacterized protein</fullName>
    </submittedName>
</protein>
<keyword evidence="1" id="KW-0812">Transmembrane</keyword>
<sequence>MESRKDYSYHFFDVKTIYNSKLRYMICIVVVKTFMGTGYAWPAGGERKTKPHMRVEYPTMPNHLGTLGLNASKSRPCPVVNAKIANNI</sequence>
<evidence type="ECO:0000313" key="2">
    <source>
        <dbReference type="EMBL" id="KAE8400245.1"/>
    </source>
</evidence>
<dbReference type="Proteomes" id="UP000325579">
    <property type="component" value="Unassembled WGS sequence"/>
</dbReference>
<reference evidence="2 3" key="1">
    <citation type="submission" date="2019-04" db="EMBL/GenBank/DDBJ databases">
        <authorList>
            <consortium name="DOE Joint Genome Institute"/>
            <person name="Mondo S."/>
            <person name="Kjaerbolling I."/>
            <person name="Vesth T."/>
            <person name="Frisvad J.C."/>
            <person name="Nybo J.L."/>
            <person name="Theobald S."/>
            <person name="Kildgaard S."/>
            <person name="Isbrandt T."/>
            <person name="Kuo A."/>
            <person name="Sato A."/>
            <person name="Lyhne E.K."/>
            <person name="Kogle M.E."/>
            <person name="Wiebenga A."/>
            <person name="Kun R.S."/>
            <person name="Lubbers R.J."/>
            <person name="Makela M.R."/>
            <person name="Barry K."/>
            <person name="Chovatia M."/>
            <person name="Clum A."/>
            <person name="Daum C."/>
            <person name="Haridas S."/>
            <person name="He G."/>
            <person name="LaButti K."/>
            <person name="Lipzen A."/>
            <person name="Riley R."/>
            <person name="Salamov A."/>
            <person name="Simmons B.A."/>
            <person name="Magnuson J.K."/>
            <person name="Henrissat B."/>
            <person name="Mortensen U.H."/>
            <person name="Larsen T.O."/>
            <person name="Devries R.P."/>
            <person name="Grigoriev I.V."/>
            <person name="Machida M."/>
            <person name="Baker S.E."/>
            <person name="Andersen M.R."/>
            <person name="Cantor M.N."/>
            <person name="Hua S.X."/>
        </authorList>
    </citation>
    <scope>NUCLEOTIDE SEQUENCE [LARGE SCALE GENOMIC DNA]</scope>
    <source>
        <strain evidence="2 3">CBS 119388</strain>
    </source>
</reference>
<evidence type="ECO:0000256" key="1">
    <source>
        <dbReference type="SAM" id="Phobius"/>
    </source>
</evidence>
<dbReference type="AlphaFoldDB" id="A0A5N7D1F4"/>
<dbReference type="EMBL" id="ML736818">
    <property type="protein sequence ID" value="KAE8400245.1"/>
    <property type="molecule type" value="Genomic_DNA"/>
</dbReference>
<dbReference type="GeneID" id="43664681"/>
<feature type="transmembrane region" description="Helical" evidence="1">
    <location>
        <begin position="22"/>
        <end position="44"/>
    </location>
</feature>
<organism evidence="2 3">
    <name type="scientific">Aspergillus pseudonomiae</name>
    <dbReference type="NCBI Taxonomy" id="1506151"/>
    <lineage>
        <taxon>Eukaryota</taxon>
        <taxon>Fungi</taxon>
        <taxon>Dikarya</taxon>
        <taxon>Ascomycota</taxon>
        <taxon>Pezizomycotina</taxon>
        <taxon>Eurotiomycetes</taxon>
        <taxon>Eurotiomycetidae</taxon>
        <taxon>Eurotiales</taxon>
        <taxon>Aspergillaceae</taxon>
        <taxon>Aspergillus</taxon>
        <taxon>Aspergillus subgen. Circumdati</taxon>
    </lineage>
</organism>
<accession>A0A5N7D1F4</accession>
<dbReference type="RefSeq" id="XP_031937564.1">
    <property type="nucleotide sequence ID" value="XM_032079990.1"/>
</dbReference>
<evidence type="ECO:0000313" key="3">
    <source>
        <dbReference type="Proteomes" id="UP000325579"/>
    </source>
</evidence>
<name>A0A5N7D1F4_9EURO</name>
<gene>
    <name evidence="2" type="ORF">BDV37DRAFT_209980</name>
</gene>